<accession>A0ABY4FSG9</accession>
<reference evidence="2 3" key="1">
    <citation type="submission" date="2022-04" db="EMBL/GenBank/DDBJ databases">
        <title>Leucobacter sp. isolated from rhizosphere of onion.</title>
        <authorList>
            <person name="Won M."/>
            <person name="Lee C.-M."/>
            <person name="Woen H.-Y."/>
            <person name="Kwon S.-W."/>
        </authorList>
    </citation>
    <scope>NUCLEOTIDE SEQUENCE [LARGE SCALE GENOMIC DNA]</scope>
    <source>
        <strain evidence="2 3">H25R-14</strain>
    </source>
</reference>
<dbReference type="InterPro" id="IPR020904">
    <property type="entry name" value="Sc_DH/Rdtase_CS"/>
</dbReference>
<dbReference type="Pfam" id="PF13561">
    <property type="entry name" value="adh_short_C2"/>
    <property type="match status" value="1"/>
</dbReference>
<dbReference type="CDD" id="cd05233">
    <property type="entry name" value="SDR_c"/>
    <property type="match status" value="1"/>
</dbReference>
<dbReference type="EMBL" id="CP095043">
    <property type="protein sequence ID" value="UOQ59241.1"/>
    <property type="molecule type" value="Genomic_DNA"/>
</dbReference>
<dbReference type="RefSeq" id="WP_244684148.1">
    <property type="nucleotide sequence ID" value="NZ_CP095043.1"/>
</dbReference>
<evidence type="ECO:0000256" key="1">
    <source>
        <dbReference type="ARBA" id="ARBA00006484"/>
    </source>
</evidence>
<keyword evidence="3" id="KW-1185">Reference proteome</keyword>
<proteinExistence type="inferred from homology"/>
<sequence length="262" mass="28191">MTNTAPSVLVTGATGGIGRETVRRFVREGHRVALADIRQSAVDAFAEELRAEFPEADLLPLELDQSSVESVQAAVAAVTAWSGQLTTLAIVAGVLQAEGVPVTRLSVEEFERVHAVNLKGPFILAKFFLPIIPTDGTGSIVMVASYWGREAHGLYAAYCTSKAGVISLIQVLANELAEDHIRVNGVAPGNTNTEMHQKHLRDEAEERGISFEEMRDSHWSTIPMKYAGEPHVISDAIYFLASDQASYITGATLDVNGGVVMT</sequence>
<dbReference type="PRINTS" id="PR00081">
    <property type="entry name" value="GDHRDH"/>
</dbReference>
<gene>
    <name evidence="2" type="ORF">MUN76_09240</name>
</gene>
<evidence type="ECO:0000313" key="2">
    <source>
        <dbReference type="EMBL" id="UOQ59241.1"/>
    </source>
</evidence>
<protein>
    <submittedName>
        <fullName evidence="2">SDR family oxidoreductase</fullName>
    </submittedName>
</protein>
<comment type="similarity">
    <text evidence="1">Belongs to the short-chain dehydrogenases/reductases (SDR) family.</text>
</comment>
<dbReference type="InterPro" id="IPR002347">
    <property type="entry name" value="SDR_fam"/>
</dbReference>
<dbReference type="Gene3D" id="3.40.50.720">
    <property type="entry name" value="NAD(P)-binding Rossmann-like Domain"/>
    <property type="match status" value="1"/>
</dbReference>
<dbReference type="PANTHER" id="PTHR42760:SF123">
    <property type="entry name" value="OXIDOREDUCTASE"/>
    <property type="match status" value="1"/>
</dbReference>
<dbReference type="InterPro" id="IPR036291">
    <property type="entry name" value="NAD(P)-bd_dom_sf"/>
</dbReference>
<organism evidence="2 3">
    <name type="scientific">Leucobacter rhizosphaerae</name>
    <dbReference type="NCBI Taxonomy" id="2932245"/>
    <lineage>
        <taxon>Bacteria</taxon>
        <taxon>Bacillati</taxon>
        <taxon>Actinomycetota</taxon>
        <taxon>Actinomycetes</taxon>
        <taxon>Micrococcales</taxon>
        <taxon>Microbacteriaceae</taxon>
        <taxon>Leucobacter</taxon>
    </lineage>
</organism>
<name>A0ABY4FSG9_9MICO</name>
<dbReference type="SUPFAM" id="SSF51735">
    <property type="entry name" value="NAD(P)-binding Rossmann-fold domains"/>
    <property type="match status" value="1"/>
</dbReference>
<dbReference type="PROSITE" id="PS00061">
    <property type="entry name" value="ADH_SHORT"/>
    <property type="match status" value="1"/>
</dbReference>
<dbReference type="Proteomes" id="UP000831775">
    <property type="component" value="Chromosome"/>
</dbReference>
<dbReference type="PANTHER" id="PTHR42760">
    <property type="entry name" value="SHORT-CHAIN DEHYDROGENASES/REDUCTASES FAMILY MEMBER"/>
    <property type="match status" value="1"/>
</dbReference>
<evidence type="ECO:0000313" key="3">
    <source>
        <dbReference type="Proteomes" id="UP000831775"/>
    </source>
</evidence>